<evidence type="ECO:0000256" key="1">
    <source>
        <dbReference type="SAM" id="MobiDB-lite"/>
    </source>
</evidence>
<protein>
    <submittedName>
        <fullName evidence="2">Uncharacterized protein</fullName>
    </submittedName>
</protein>
<evidence type="ECO:0000313" key="2">
    <source>
        <dbReference type="EMBL" id="MPC15360.1"/>
    </source>
</evidence>
<evidence type="ECO:0000313" key="3">
    <source>
        <dbReference type="Proteomes" id="UP000324222"/>
    </source>
</evidence>
<organism evidence="2 3">
    <name type="scientific">Portunus trituberculatus</name>
    <name type="common">Swimming crab</name>
    <name type="synonym">Neptunus trituberculatus</name>
    <dbReference type="NCBI Taxonomy" id="210409"/>
    <lineage>
        <taxon>Eukaryota</taxon>
        <taxon>Metazoa</taxon>
        <taxon>Ecdysozoa</taxon>
        <taxon>Arthropoda</taxon>
        <taxon>Crustacea</taxon>
        <taxon>Multicrustacea</taxon>
        <taxon>Malacostraca</taxon>
        <taxon>Eumalacostraca</taxon>
        <taxon>Eucarida</taxon>
        <taxon>Decapoda</taxon>
        <taxon>Pleocyemata</taxon>
        <taxon>Brachyura</taxon>
        <taxon>Eubrachyura</taxon>
        <taxon>Portunoidea</taxon>
        <taxon>Portunidae</taxon>
        <taxon>Portuninae</taxon>
        <taxon>Portunus</taxon>
    </lineage>
</organism>
<accession>A0A5B7D0V3</accession>
<dbReference type="Proteomes" id="UP000324222">
    <property type="component" value="Unassembled WGS sequence"/>
</dbReference>
<comment type="caution">
    <text evidence="2">The sequence shown here is derived from an EMBL/GenBank/DDBJ whole genome shotgun (WGS) entry which is preliminary data.</text>
</comment>
<dbReference type="AlphaFoldDB" id="A0A5B7D0V3"/>
<reference evidence="2 3" key="1">
    <citation type="submission" date="2019-05" db="EMBL/GenBank/DDBJ databases">
        <title>Another draft genome of Portunus trituberculatus and its Hox gene families provides insights of decapod evolution.</title>
        <authorList>
            <person name="Jeong J.-H."/>
            <person name="Song I."/>
            <person name="Kim S."/>
            <person name="Choi T."/>
            <person name="Kim D."/>
            <person name="Ryu S."/>
            <person name="Kim W."/>
        </authorList>
    </citation>
    <scope>NUCLEOTIDE SEQUENCE [LARGE SCALE GENOMIC DNA]</scope>
    <source>
        <tissue evidence="2">Muscle</tissue>
    </source>
</reference>
<proteinExistence type="predicted"/>
<dbReference type="EMBL" id="VSRR010000421">
    <property type="protein sequence ID" value="MPC15360.1"/>
    <property type="molecule type" value="Genomic_DNA"/>
</dbReference>
<gene>
    <name evidence="2" type="ORF">E2C01_008148</name>
</gene>
<sequence length="119" mass="13485">MVVKANIVKAGAASGLREHQPLETTGVFKEMLFSIRIFVNTTQMRRNFILKTLEEILLFLHICSAELRGGRVDNRAVPAPAQHCGRLPGALSLRHQRESRCPTQGWPPSTSRSRWRWPP</sequence>
<name>A0A5B7D0V3_PORTR</name>
<keyword evidence="3" id="KW-1185">Reference proteome</keyword>
<feature type="region of interest" description="Disordered" evidence="1">
    <location>
        <begin position="95"/>
        <end position="119"/>
    </location>
</feature>